<keyword evidence="3" id="KW-0472">Membrane</keyword>
<dbReference type="PANTHER" id="PTHR43327">
    <property type="entry name" value="STOMATIN-LIKE PROTEIN 2, MITOCHONDRIAL"/>
    <property type="match status" value="1"/>
</dbReference>
<evidence type="ECO:0000256" key="1">
    <source>
        <dbReference type="ARBA" id="ARBA00004167"/>
    </source>
</evidence>
<dbReference type="InterPro" id="IPR050710">
    <property type="entry name" value="Band7/mec-2_domain"/>
</dbReference>
<dbReference type="RefSeq" id="WP_349243331.1">
    <property type="nucleotide sequence ID" value="NZ_JASCXX010000002.1"/>
</dbReference>
<dbReference type="Proteomes" id="UP001431776">
    <property type="component" value="Unassembled WGS sequence"/>
</dbReference>
<feature type="domain" description="Band 7" evidence="4">
    <location>
        <begin position="63"/>
        <end position="316"/>
    </location>
</feature>
<comment type="subcellular location">
    <subcellularLocation>
        <location evidence="1">Membrane</location>
        <topology evidence="1">Single-pass membrane protein</topology>
    </subcellularLocation>
</comment>
<evidence type="ECO:0000313" key="5">
    <source>
        <dbReference type="EMBL" id="MDI6447920.1"/>
    </source>
</evidence>
<feature type="compositionally biased region" description="Basic and acidic residues" evidence="2">
    <location>
        <begin position="1"/>
        <end position="15"/>
    </location>
</feature>
<dbReference type="Pfam" id="PF01145">
    <property type="entry name" value="Band_7"/>
    <property type="match status" value="1"/>
</dbReference>
<proteinExistence type="predicted"/>
<name>A0AAW6TTI5_9BACT</name>
<evidence type="ECO:0000256" key="3">
    <source>
        <dbReference type="SAM" id="Phobius"/>
    </source>
</evidence>
<evidence type="ECO:0000259" key="4">
    <source>
        <dbReference type="Pfam" id="PF01145"/>
    </source>
</evidence>
<sequence length="445" mass="49490">MAQKHEHEHGHEHVTPGDPEAVESRELDAAGKSLSDALRISFAILKVIMIVLVVAFLVSGFKTVDSGERALVLRFGAIRGVGEERVLGPGWHWVFPYPIDELVKIPVEAQIRLPVTSFWYRQTRDDLIGQGPKPRNMVPEKLNPLTEGYCLTRSRGDAVRPVPGLPGAVQGTSGPAFDREVSDYSIVHTNWQIDYQVGNAEAFYTNVYVRDARPGEIYFDVMQDWVTPLLRSVVEDAVVTAMVRYTIDEAIQSTDTIPRHVEQLVQQKLDAIDSGIRVTKVQLVASTWPRQVDRAFEEFIAASQRSGMAISNARNYAEQTLTDAAGQVAETLYAALMAPDGDDGRQESLWTQVAGEAQNTLAQAQAQSTKVVEGAKANATYLMSILPEYRKWPELVVQGIYLDAIQKVLQNADEKFILEPATTSQGQEIRILVNRDQTLRPRQTP</sequence>
<evidence type="ECO:0000256" key="2">
    <source>
        <dbReference type="SAM" id="MobiDB-lite"/>
    </source>
</evidence>
<keyword evidence="3" id="KW-1133">Transmembrane helix</keyword>
<gene>
    <name evidence="5" type="ORF">QJ522_02595</name>
</gene>
<dbReference type="AlphaFoldDB" id="A0AAW6TTI5"/>
<protein>
    <submittedName>
        <fullName evidence="5">SPFH domain-containing protein</fullName>
    </submittedName>
</protein>
<dbReference type="Gene3D" id="3.30.479.30">
    <property type="entry name" value="Band 7 domain"/>
    <property type="match status" value="1"/>
</dbReference>
<dbReference type="SUPFAM" id="SSF117892">
    <property type="entry name" value="Band 7/SPFH domain"/>
    <property type="match status" value="1"/>
</dbReference>
<feature type="transmembrane region" description="Helical" evidence="3">
    <location>
        <begin position="42"/>
        <end position="61"/>
    </location>
</feature>
<reference evidence="5" key="1">
    <citation type="submission" date="2023-05" db="EMBL/GenBank/DDBJ databases">
        <title>Anaerotaeda fermentans gen. nov., sp. nov., a novel anaerobic planctomycete of the new family within the order Sedimentisphaerales isolated from Taman Peninsula, Russia.</title>
        <authorList>
            <person name="Khomyakova M.A."/>
            <person name="Merkel A.Y."/>
            <person name="Slobodkin A.I."/>
        </authorList>
    </citation>
    <scope>NUCLEOTIDE SEQUENCE</scope>
    <source>
        <strain evidence="5">M17dextr</strain>
    </source>
</reference>
<dbReference type="PANTHER" id="PTHR43327:SF2">
    <property type="entry name" value="MODULATOR OF FTSH PROTEASE HFLK"/>
    <property type="match status" value="1"/>
</dbReference>
<organism evidence="5 6">
    <name type="scientific">Anaerobaca lacustris</name>
    <dbReference type="NCBI Taxonomy" id="3044600"/>
    <lineage>
        <taxon>Bacteria</taxon>
        <taxon>Pseudomonadati</taxon>
        <taxon>Planctomycetota</taxon>
        <taxon>Phycisphaerae</taxon>
        <taxon>Sedimentisphaerales</taxon>
        <taxon>Anaerobacaceae</taxon>
        <taxon>Anaerobaca</taxon>
    </lineage>
</organism>
<keyword evidence="6" id="KW-1185">Reference proteome</keyword>
<comment type="caution">
    <text evidence="5">The sequence shown here is derived from an EMBL/GenBank/DDBJ whole genome shotgun (WGS) entry which is preliminary data.</text>
</comment>
<evidence type="ECO:0000313" key="6">
    <source>
        <dbReference type="Proteomes" id="UP001431776"/>
    </source>
</evidence>
<dbReference type="InterPro" id="IPR001107">
    <property type="entry name" value="Band_7"/>
</dbReference>
<feature type="region of interest" description="Disordered" evidence="2">
    <location>
        <begin position="1"/>
        <end position="21"/>
    </location>
</feature>
<dbReference type="GO" id="GO:0016020">
    <property type="term" value="C:membrane"/>
    <property type="evidence" value="ECO:0007669"/>
    <property type="project" value="UniProtKB-SubCell"/>
</dbReference>
<dbReference type="InterPro" id="IPR036013">
    <property type="entry name" value="Band_7/SPFH_dom_sf"/>
</dbReference>
<keyword evidence="3" id="KW-0812">Transmembrane</keyword>
<dbReference type="EMBL" id="JASCXX010000002">
    <property type="protein sequence ID" value="MDI6447920.1"/>
    <property type="molecule type" value="Genomic_DNA"/>
</dbReference>
<accession>A0AAW6TTI5</accession>